<evidence type="ECO:0000256" key="1">
    <source>
        <dbReference type="SAM" id="SignalP"/>
    </source>
</evidence>
<feature type="chain" id="PRO_5002429242" evidence="1">
    <location>
        <begin position="28"/>
        <end position="343"/>
    </location>
</feature>
<dbReference type="EMBL" id="BBWU01000028">
    <property type="protein sequence ID" value="GAO39183.1"/>
    <property type="molecule type" value="Genomic_DNA"/>
</dbReference>
<dbReference type="STRING" id="1219043.SCH01S_28_00420"/>
<name>A0A0E9MNU8_9SPHN</name>
<dbReference type="RefSeq" id="WP_157032835.1">
    <property type="nucleotide sequence ID" value="NZ_BBWU01000028.1"/>
</dbReference>
<comment type="caution">
    <text evidence="2">The sequence shown here is derived from an EMBL/GenBank/DDBJ whole genome shotgun (WGS) entry which is preliminary data.</text>
</comment>
<organism evidence="2 3">
    <name type="scientific">Sphingomonas changbaiensis NBRC 104936</name>
    <dbReference type="NCBI Taxonomy" id="1219043"/>
    <lineage>
        <taxon>Bacteria</taxon>
        <taxon>Pseudomonadati</taxon>
        <taxon>Pseudomonadota</taxon>
        <taxon>Alphaproteobacteria</taxon>
        <taxon>Sphingomonadales</taxon>
        <taxon>Sphingomonadaceae</taxon>
        <taxon>Sphingomonas</taxon>
    </lineage>
</organism>
<sequence length="343" mass="37494">MKRFCALRRGTCAAAILVTSTSAFAQAANPLDTAALRFLNVQIHHSAGRSCGQASDFADRYVRLKLVPADDTFDPQGRQMGSRWLVWRALIAKKASRVALARVSISKPELSSTATLANVSWNSGRKGEDARSDLEVEHFLTPFFRVDPQTVIKVTFDVTGSSGIEASFAGDALSIVNQAVKTSVAPSDLVTPENLPQLQRGAAAIDRAVSQFFNQRVGESVTRTLSLGDGEVTAAVSLPYDWSVFKKKDFRIGSWRLVVDGPRPSIFSAVSLERPSRCGISTYELNSIYKSIAPEQINNFKVRDTETLEEHLSGMERVDSILTQIQVTVAAYPNPFIPLTQVV</sequence>
<gene>
    <name evidence="2" type="ORF">SCH01S_28_00420</name>
</gene>
<feature type="signal peptide" evidence="1">
    <location>
        <begin position="1"/>
        <end position="27"/>
    </location>
</feature>
<dbReference type="OrthoDB" id="8479751at2"/>
<protein>
    <submittedName>
        <fullName evidence="2">Uncharacterized protein</fullName>
    </submittedName>
</protein>
<keyword evidence="1" id="KW-0732">Signal</keyword>
<evidence type="ECO:0000313" key="3">
    <source>
        <dbReference type="Proteomes" id="UP000033202"/>
    </source>
</evidence>
<dbReference type="Proteomes" id="UP000033202">
    <property type="component" value="Unassembled WGS sequence"/>
</dbReference>
<keyword evidence="3" id="KW-1185">Reference proteome</keyword>
<dbReference type="AlphaFoldDB" id="A0A0E9MNU8"/>
<reference evidence="2 3" key="1">
    <citation type="submission" date="2015-04" db="EMBL/GenBank/DDBJ databases">
        <title>Whole genome shotgun sequence of Sphingomonas changbaiensis NBRC 104936.</title>
        <authorList>
            <person name="Katano-Makiyama Y."/>
            <person name="Hosoyama A."/>
            <person name="Hashimoto M."/>
            <person name="Noguchi M."/>
            <person name="Tsuchikane K."/>
            <person name="Ohji S."/>
            <person name="Yamazoe A."/>
            <person name="Ichikawa N."/>
            <person name="Kimura A."/>
            <person name="Fujita N."/>
        </authorList>
    </citation>
    <scope>NUCLEOTIDE SEQUENCE [LARGE SCALE GENOMIC DNA]</scope>
    <source>
        <strain evidence="2 3">NBRC 104936</strain>
    </source>
</reference>
<evidence type="ECO:0000313" key="2">
    <source>
        <dbReference type="EMBL" id="GAO39183.1"/>
    </source>
</evidence>
<proteinExistence type="predicted"/>
<accession>A0A0E9MNU8</accession>